<keyword evidence="5" id="KW-1185">Reference proteome</keyword>
<evidence type="ECO:0000259" key="3">
    <source>
        <dbReference type="PROSITE" id="PS50240"/>
    </source>
</evidence>
<dbReference type="GO" id="GO:0004252">
    <property type="term" value="F:serine-type endopeptidase activity"/>
    <property type="evidence" value="ECO:0007669"/>
    <property type="project" value="InterPro"/>
</dbReference>
<evidence type="ECO:0000256" key="2">
    <source>
        <dbReference type="SAM" id="SignalP"/>
    </source>
</evidence>
<evidence type="ECO:0000313" key="5">
    <source>
        <dbReference type="Proteomes" id="UP001177023"/>
    </source>
</evidence>
<reference evidence="4" key="1">
    <citation type="submission" date="2023-06" db="EMBL/GenBank/DDBJ databases">
        <authorList>
            <person name="Delattre M."/>
        </authorList>
    </citation>
    <scope>NUCLEOTIDE SEQUENCE</scope>
    <source>
        <strain evidence="4">AF72</strain>
    </source>
</reference>
<dbReference type="InterPro" id="IPR001254">
    <property type="entry name" value="Trypsin_dom"/>
</dbReference>
<protein>
    <recommendedName>
        <fullName evidence="3">Peptidase S1 domain-containing protein</fullName>
    </recommendedName>
</protein>
<dbReference type="InterPro" id="IPR009003">
    <property type="entry name" value="Peptidase_S1_PA"/>
</dbReference>
<dbReference type="SUPFAM" id="SSF50494">
    <property type="entry name" value="Trypsin-like serine proteases"/>
    <property type="match status" value="1"/>
</dbReference>
<feature type="signal peptide" evidence="2">
    <location>
        <begin position="1"/>
        <end position="17"/>
    </location>
</feature>
<comment type="caution">
    <text evidence="4">The sequence shown here is derived from an EMBL/GenBank/DDBJ whole genome shotgun (WGS) entry which is preliminary data.</text>
</comment>
<dbReference type="AlphaFoldDB" id="A0AA36DA66"/>
<dbReference type="PROSITE" id="PS50240">
    <property type="entry name" value="TRYPSIN_DOM"/>
    <property type="match status" value="1"/>
</dbReference>
<dbReference type="GO" id="GO:0006508">
    <property type="term" value="P:proteolysis"/>
    <property type="evidence" value="ECO:0007669"/>
    <property type="project" value="InterPro"/>
</dbReference>
<feature type="chain" id="PRO_5041404679" description="Peptidase S1 domain-containing protein" evidence="2">
    <location>
        <begin position="18"/>
        <end position="302"/>
    </location>
</feature>
<dbReference type="Proteomes" id="UP001177023">
    <property type="component" value="Unassembled WGS sequence"/>
</dbReference>
<dbReference type="InterPro" id="IPR043504">
    <property type="entry name" value="Peptidase_S1_PA_chymotrypsin"/>
</dbReference>
<feature type="non-terminal residue" evidence="4">
    <location>
        <position position="1"/>
    </location>
</feature>
<dbReference type="Gene3D" id="2.40.10.10">
    <property type="entry name" value="Trypsin-like serine proteases"/>
    <property type="match status" value="2"/>
</dbReference>
<evidence type="ECO:0000256" key="1">
    <source>
        <dbReference type="SAM" id="MobiDB-lite"/>
    </source>
</evidence>
<dbReference type="EMBL" id="CATQJA010002665">
    <property type="protein sequence ID" value="CAJ0583557.1"/>
    <property type="molecule type" value="Genomic_DNA"/>
</dbReference>
<accession>A0AA36DA66</accession>
<feature type="compositionally biased region" description="Acidic residues" evidence="1">
    <location>
        <begin position="279"/>
        <end position="294"/>
    </location>
</feature>
<proteinExistence type="predicted"/>
<organism evidence="4 5">
    <name type="scientific">Mesorhabditis spiculigera</name>
    <dbReference type="NCBI Taxonomy" id="96644"/>
    <lineage>
        <taxon>Eukaryota</taxon>
        <taxon>Metazoa</taxon>
        <taxon>Ecdysozoa</taxon>
        <taxon>Nematoda</taxon>
        <taxon>Chromadorea</taxon>
        <taxon>Rhabditida</taxon>
        <taxon>Rhabditina</taxon>
        <taxon>Rhabditomorpha</taxon>
        <taxon>Rhabditoidea</taxon>
        <taxon>Rhabditidae</taxon>
        <taxon>Mesorhabditinae</taxon>
        <taxon>Mesorhabditis</taxon>
    </lineage>
</organism>
<dbReference type="Pfam" id="PF00089">
    <property type="entry name" value="Trypsin"/>
    <property type="match status" value="1"/>
</dbReference>
<keyword evidence="2" id="KW-0732">Signal</keyword>
<name>A0AA36DA66_9BILA</name>
<feature type="region of interest" description="Disordered" evidence="1">
    <location>
        <begin position="269"/>
        <end position="302"/>
    </location>
</feature>
<gene>
    <name evidence="4" type="ORF">MSPICULIGERA_LOCUS21630</name>
</gene>
<evidence type="ECO:0000313" key="4">
    <source>
        <dbReference type="EMBL" id="CAJ0583557.1"/>
    </source>
</evidence>
<sequence>MRVLLGLLLLAIGATEGVLNGDAVEWGRHAYIVKVLARQRGPDAPRRACTGLIITPSVIVTAPHCVRLGGERLPDIIVVLTRNGTIENRRGHLADISGGKAIIRIAALPIQELCPKGSAPNHLALLPIRPSLLRGAAFQNPKDYLAQCRVVGFSSNGRFDFVSNHEMLTYDAEDRATTDGKVIVLPANENRTACHGDAGMPLECKSPINDSWYQMGILDVFEAPSSTSKCQEAIALRFSPLWDPSTLMLIQMHDFVGFVQAHSICLKNSYPEEGRGPEEASDEEEEEELEEVEQKEELLHDM</sequence>
<feature type="domain" description="Peptidase S1" evidence="3">
    <location>
        <begin position="18"/>
        <end position="264"/>
    </location>
</feature>